<dbReference type="STRING" id="5786.F0ZN36"/>
<proteinExistence type="predicted"/>
<dbReference type="GeneID" id="10499433"/>
<dbReference type="Proteomes" id="UP000001064">
    <property type="component" value="Unassembled WGS sequence"/>
</dbReference>
<dbReference type="GO" id="GO:0005524">
    <property type="term" value="F:ATP binding"/>
    <property type="evidence" value="ECO:0007669"/>
    <property type="project" value="UniProtKB-KW"/>
</dbReference>
<evidence type="ECO:0000313" key="5">
    <source>
        <dbReference type="Proteomes" id="UP000001064"/>
    </source>
</evidence>
<organism evidence="4 5">
    <name type="scientific">Dictyostelium purpureum</name>
    <name type="common">Slime mold</name>
    <dbReference type="NCBI Taxonomy" id="5786"/>
    <lineage>
        <taxon>Eukaryota</taxon>
        <taxon>Amoebozoa</taxon>
        <taxon>Evosea</taxon>
        <taxon>Eumycetozoa</taxon>
        <taxon>Dictyostelia</taxon>
        <taxon>Dictyosteliales</taxon>
        <taxon>Dictyosteliaceae</taxon>
        <taxon>Dictyostelium</taxon>
    </lineage>
</organism>
<dbReference type="InterPro" id="IPR050629">
    <property type="entry name" value="STE20/SPS1-PAK"/>
</dbReference>
<evidence type="ECO:0000256" key="1">
    <source>
        <dbReference type="ARBA" id="ARBA00022741"/>
    </source>
</evidence>
<protein>
    <recommendedName>
        <fullName evidence="3">Protein kinase domain-containing protein</fullName>
    </recommendedName>
</protein>
<dbReference type="AlphaFoldDB" id="F0ZN36"/>
<dbReference type="PANTHER" id="PTHR48012">
    <property type="entry name" value="STERILE20-LIKE KINASE, ISOFORM B-RELATED"/>
    <property type="match status" value="1"/>
</dbReference>
<sequence>MGKEGIHENIICHFVDQCHKGLNFLHDNNIIHRDIKCQNILVNLDFNIKIIDFGISKYTEYKTSTFAGTPTHMSPETRIGKTSFGSDLWSLGCTIIEMGGGNLDVIENDIPKIPEHFSNNLRFMTKLLLIKDPFYRGYPIFKNYNTVCIKTLCIFIRKYLL</sequence>
<dbReference type="GO" id="GO:0005737">
    <property type="term" value="C:cytoplasm"/>
    <property type="evidence" value="ECO:0000318"/>
    <property type="project" value="GO_Central"/>
</dbReference>
<dbReference type="InterPro" id="IPR000719">
    <property type="entry name" value="Prot_kinase_dom"/>
</dbReference>
<dbReference type="EMBL" id="GL871089">
    <property type="protein sequence ID" value="EGC34646.1"/>
    <property type="molecule type" value="Genomic_DNA"/>
</dbReference>
<evidence type="ECO:0000313" key="4">
    <source>
        <dbReference type="EMBL" id="EGC34646.1"/>
    </source>
</evidence>
<dbReference type="PROSITE" id="PS00108">
    <property type="entry name" value="PROTEIN_KINASE_ST"/>
    <property type="match status" value="1"/>
</dbReference>
<dbReference type="PANTHER" id="PTHR48012:SF4">
    <property type="entry name" value="MITOGEN-ACTIVATED PROTEIN KINASE KINASE KINASE A"/>
    <property type="match status" value="1"/>
</dbReference>
<dbReference type="RefSeq" id="XP_003288827.1">
    <property type="nucleotide sequence ID" value="XM_003288779.1"/>
</dbReference>
<dbReference type="Gene3D" id="1.10.510.10">
    <property type="entry name" value="Transferase(Phosphotransferase) domain 1"/>
    <property type="match status" value="1"/>
</dbReference>
<dbReference type="InterPro" id="IPR011009">
    <property type="entry name" value="Kinase-like_dom_sf"/>
</dbReference>
<keyword evidence="5" id="KW-1185">Reference proteome</keyword>
<dbReference type="GO" id="GO:0004674">
    <property type="term" value="F:protein serine/threonine kinase activity"/>
    <property type="evidence" value="ECO:0000318"/>
    <property type="project" value="GO_Central"/>
</dbReference>
<name>F0ZN36_DICPU</name>
<gene>
    <name evidence="4" type="ORF">DICPUDRAFT_34650</name>
</gene>
<dbReference type="PROSITE" id="PS50011">
    <property type="entry name" value="PROTEIN_KINASE_DOM"/>
    <property type="match status" value="1"/>
</dbReference>
<dbReference type="SUPFAM" id="SSF56112">
    <property type="entry name" value="Protein kinase-like (PK-like)"/>
    <property type="match status" value="1"/>
</dbReference>
<evidence type="ECO:0000259" key="3">
    <source>
        <dbReference type="PROSITE" id="PS50011"/>
    </source>
</evidence>
<accession>F0ZN36</accession>
<dbReference type="eggNOG" id="KOG0198">
    <property type="taxonomic scope" value="Eukaryota"/>
</dbReference>
<keyword evidence="2" id="KW-0067">ATP-binding</keyword>
<dbReference type="VEuPathDB" id="AmoebaDB:DICPUDRAFT_34650"/>
<dbReference type="GO" id="GO:0035556">
    <property type="term" value="P:intracellular signal transduction"/>
    <property type="evidence" value="ECO:0000318"/>
    <property type="project" value="GO_Central"/>
</dbReference>
<feature type="domain" description="Protein kinase" evidence="3">
    <location>
        <begin position="1"/>
        <end position="161"/>
    </location>
</feature>
<dbReference type="InterPro" id="IPR008271">
    <property type="entry name" value="Ser/Thr_kinase_AS"/>
</dbReference>
<keyword evidence="1" id="KW-0547">Nucleotide-binding</keyword>
<dbReference type="OrthoDB" id="27656at2759"/>
<dbReference type="KEGG" id="dpp:DICPUDRAFT_34650"/>
<dbReference type="Pfam" id="PF00069">
    <property type="entry name" value="Pkinase"/>
    <property type="match status" value="1"/>
</dbReference>
<dbReference type="InParanoid" id="F0ZN36"/>
<reference evidence="5" key="1">
    <citation type="journal article" date="2011" name="Genome Biol.">
        <title>Comparative genomics of the social amoebae Dictyostelium discoideum and Dictyostelium purpureum.</title>
        <authorList>
            <consortium name="US DOE Joint Genome Institute (JGI-PGF)"/>
            <person name="Sucgang R."/>
            <person name="Kuo A."/>
            <person name="Tian X."/>
            <person name="Salerno W."/>
            <person name="Parikh A."/>
            <person name="Feasley C.L."/>
            <person name="Dalin E."/>
            <person name="Tu H."/>
            <person name="Huang E."/>
            <person name="Barry K."/>
            <person name="Lindquist E."/>
            <person name="Shapiro H."/>
            <person name="Bruce D."/>
            <person name="Schmutz J."/>
            <person name="Salamov A."/>
            <person name="Fey P."/>
            <person name="Gaudet P."/>
            <person name="Anjard C."/>
            <person name="Babu M.M."/>
            <person name="Basu S."/>
            <person name="Bushmanova Y."/>
            <person name="van der Wel H."/>
            <person name="Katoh-Kurasawa M."/>
            <person name="Dinh C."/>
            <person name="Coutinho P.M."/>
            <person name="Saito T."/>
            <person name="Elias M."/>
            <person name="Schaap P."/>
            <person name="Kay R.R."/>
            <person name="Henrissat B."/>
            <person name="Eichinger L."/>
            <person name="Rivero F."/>
            <person name="Putnam N.H."/>
            <person name="West C.M."/>
            <person name="Loomis W.F."/>
            <person name="Chisholm R.L."/>
            <person name="Shaulsky G."/>
            <person name="Strassmann J.E."/>
            <person name="Queller D.C."/>
            <person name="Kuspa A."/>
            <person name="Grigoriev I.V."/>
        </authorList>
    </citation>
    <scope>NUCLEOTIDE SEQUENCE [LARGE SCALE GENOMIC DNA]</scope>
    <source>
        <strain evidence="5">QSDP1</strain>
    </source>
</reference>
<dbReference type="SMART" id="SM00220">
    <property type="entry name" value="S_TKc"/>
    <property type="match status" value="1"/>
</dbReference>
<evidence type="ECO:0000256" key="2">
    <source>
        <dbReference type="ARBA" id="ARBA00022840"/>
    </source>
</evidence>